<dbReference type="Gene3D" id="3.40.190.10">
    <property type="entry name" value="Periplasmic binding protein-like II"/>
    <property type="match status" value="2"/>
</dbReference>
<name>A0A2G6KIN2_9BACT</name>
<accession>A0A2G6KIN2</accession>
<organism evidence="2 3">
    <name type="scientific">candidate division KSB3 bacterium</name>
    <dbReference type="NCBI Taxonomy" id="2044937"/>
    <lineage>
        <taxon>Bacteria</taxon>
        <taxon>candidate division KSB3</taxon>
    </lineage>
</organism>
<protein>
    <recommendedName>
        <fullName evidence="4">ABC transporter substrate-binding protein</fullName>
    </recommendedName>
</protein>
<keyword evidence="1" id="KW-1133">Transmembrane helix</keyword>
<evidence type="ECO:0000313" key="3">
    <source>
        <dbReference type="Proteomes" id="UP000230821"/>
    </source>
</evidence>
<evidence type="ECO:0000256" key="1">
    <source>
        <dbReference type="SAM" id="Phobius"/>
    </source>
</evidence>
<keyword evidence="1" id="KW-0812">Transmembrane</keyword>
<keyword evidence="1" id="KW-0472">Membrane</keyword>
<evidence type="ECO:0008006" key="4">
    <source>
        <dbReference type="Google" id="ProtNLM"/>
    </source>
</evidence>
<sequence>MCHCQRCLLHMRKSLSGGVMRTLTIEVNVIFLISTIFLGSWSTVLADEGVTLEMWSHWGNEAMKAQFIEETIAAFEQQHPNVTITLRWIPKNLLYQTLQKLLPKGLGPDIFYGDPYPVHIGKWVAQGYLLNLRDKLDWSRFASDSYCPLRYSDGNIYGVPVELAEYAIYYNKDLFTDAGIIMPSSGKFTDQEFLDIVKTFRAQDIIPVAVGNQDRGVASNMLFQGLLLRFAGVEKLMGLRSGKTAWNDDDIVAAFTYMKRLLDAKIFPDNMNLLKYHEGRQLFVEGKAAMYVEGTWFFGKIADEHGALPAYLAHRLGAMDFPVVSKGKGNSAIERMTGGCYLIRSSSRHPQEAVRFLDFLTSSENSLRWVRYTQSPFAVGGKFQEHIAQPFLQELLRSREDITELLSPGIGSLLTQQEFQSWTRDVGIAFMGGGISVEETIRRLQRAQK</sequence>
<dbReference type="AlphaFoldDB" id="A0A2G6KIN2"/>
<reference evidence="2 3" key="1">
    <citation type="submission" date="2017-10" db="EMBL/GenBank/DDBJ databases">
        <title>Novel microbial diversity and functional potential in the marine mammal oral microbiome.</title>
        <authorList>
            <person name="Dudek N.K."/>
            <person name="Sun C.L."/>
            <person name="Burstein D."/>
            <person name="Kantor R.S."/>
            <person name="Aliaga Goltsman D.S."/>
            <person name="Bik E.M."/>
            <person name="Thomas B.C."/>
            <person name="Banfield J.F."/>
            <person name="Relman D.A."/>
        </authorList>
    </citation>
    <scope>NUCLEOTIDE SEQUENCE [LARGE SCALE GENOMIC DNA]</scope>
    <source>
        <strain evidence="2">DOLJORAL78_47_16</strain>
    </source>
</reference>
<feature type="transmembrane region" description="Helical" evidence="1">
    <location>
        <begin position="21"/>
        <end position="41"/>
    </location>
</feature>
<evidence type="ECO:0000313" key="2">
    <source>
        <dbReference type="EMBL" id="PIE35521.1"/>
    </source>
</evidence>
<dbReference type="Pfam" id="PF01547">
    <property type="entry name" value="SBP_bac_1"/>
    <property type="match status" value="1"/>
</dbReference>
<comment type="caution">
    <text evidence="2">The sequence shown here is derived from an EMBL/GenBank/DDBJ whole genome shotgun (WGS) entry which is preliminary data.</text>
</comment>
<dbReference type="SUPFAM" id="SSF53850">
    <property type="entry name" value="Periplasmic binding protein-like II"/>
    <property type="match status" value="1"/>
</dbReference>
<dbReference type="PANTHER" id="PTHR43649">
    <property type="entry name" value="ARABINOSE-BINDING PROTEIN-RELATED"/>
    <property type="match status" value="1"/>
</dbReference>
<dbReference type="InterPro" id="IPR006059">
    <property type="entry name" value="SBP"/>
</dbReference>
<dbReference type="Proteomes" id="UP000230821">
    <property type="component" value="Unassembled WGS sequence"/>
</dbReference>
<dbReference type="InterPro" id="IPR050490">
    <property type="entry name" value="Bact_solute-bd_prot1"/>
</dbReference>
<proteinExistence type="predicted"/>
<gene>
    <name evidence="2" type="ORF">CSA56_04020</name>
</gene>
<dbReference type="EMBL" id="PDSK01000041">
    <property type="protein sequence ID" value="PIE35521.1"/>
    <property type="molecule type" value="Genomic_DNA"/>
</dbReference>
<dbReference type="PANTHER" id="PTHR43649:SF12">
    <property type="entry name" value="DIACETYLCHITOBIOSE BINDING PROTEIN DASA"/>
    <property type="match status" value="1"/>
</dbReference>